<accession>A0A8K0TMT3</accession>
<keyword evidence="4" id="KW-0904">Protein phosphatase</keyword>
<dbReference type="EMBL" id="JAGPXD010000002">
    <property type="protein sequence ID" value="KAH7368050.1"/>
    <property type="molecule type" value="Genomic_DNA"/>
</dbReference>
<dbReference type="Gene3D" id="3.90.190.10">
    <property type="entry name" value="Protein tyrosine phosphatase superfamily"/>
    <property type="match status" value="1"/>
</dbReference>
<evidence type="ECO:0000256" key="3">
    <source>
        <dbReference type="ARBA" id="ARBA00022801"/>
    </source>
</evidence>
<evidence type="ECO:0000259" key="6">
    <source>
        <dbReference type="SMART" id="SM00195"/>
    </source>
</evidence>
<protein>
    <recommendedName>
        <fullName evidence="2">protein-tyrosine-phosphatase</fullName>
        <ecNumber evidence="2">3.1.3.48</ecNumber>
    </recommendedName>
</protein>
<dbReference type="InterPro" id="IPR020422">
    <property type="entry name" value="TYR_PHOSPHATASE_DUAL_dom"/>
</dbReference>
<name>A0A8K0TMT3_9PEZI</name>
<dbReference type="PANTHER" id="PTHR45848">
    <property type="entry name" value="DUAL SPECIFICITY PROTEIN PHOSPHATASE 12 FAMILY MEMBER"/>
    <property type="match status" value="1"/>
</dbReference>
<dbReference type="OrthoDB" id="2017893at2759"/>
<keyword evidence="8" id="KW-1185">Reference proteome</keyword>
<proteinExistence type="inferred from homology"/>
<comment type="caution">
    <text evidence="7">The sequence shown here is derived from an EMBL/GenBank/DDBJ whole genome shotgun (WGS) entry which is preliminary data.</text>
</comment>
<evidence type="ECO:0000256" key="4">
    <source>
        <dbReference type="ARBA" id="ARBA00022912"/>
    </source>
</evidence>
<dbReference type="SUPFAM" id="SSF52799">
    <property type="entry name" value="(Phosphotyrosine protein) phosphatases II"/>
    <property type="match status" value="1"/>
</dbReference>
<gene>
    <name evidence="7" type="ORF">B0T11DRAFT_276350</name>
</gene>
<dbReference type="PANTHER" id="PTHR45848:SF4">
    <property type="entry name" value="DUAL SPECIFICITY PROTEIN PHOSPHATASE 12"/>
    <property type="match status" value="1"/>
</dbReference>
<dbReference type="GO" id="GO:0008138">
    <property type="term" value="F:protein tyrosine/serine/threonine phosphatase activity"/>
    <property type="evidence" value="ECO:0007669"/>
    <property type="project" value="TreeGrafter"/>
</dbReference>
<organism evidence="7 8">
    <name type="scientific">Plectosphaerella cucumerina</name>
    <dbReference type="NCBI Taxonomy" id="40658"/>
    <lineage>
        <taxon>Eukaryota</taxon>
        <taxon>Fungi</taxon>
        <taxon>Dikarya</taxon>
        <taxon>Ascomycota</taxon>
        <taxon>Pezizomycotina</taxon>
        <taxon>Sordariomycetes</taxon>
        <taxon>Hypocreomycetidae</taxon>
        <taxon>Glomerellales</taxon>
        <taxon>Plectosphaerellaceae</taxon>
        <taxon>Plectosphaerella</taxon>
    </lineage>
</organism>
<feature type="region of interest" description="Disordered" evidence="5">
    <location>
        <begin position="139"/>
        <end position="158"/>
    </location>
</feature>
<evidence type="ECO:0000313" key="7">
    <source>
        <dbReference type="EMBL" id="KAH7368050.1"/>
    </source>
</evidence>
<reference evidence="7" key="1">
    <citation type="journal article" date="2021" name="Nat. Commun.">
        <title>Genetic determinants of endophytism in the Arabidopsis root mycobiome.</title>
        <authorList>
            <person name="Mesny F."/>
            <person name="Miyauchi S."/>
            <person name="Thiergart T."/>
            <person name="Pickel B."/>
            <person name="Atanasova L."/>
            <person name="Karlsson M."/>
            <person name="Huettel B."/>
            <person name="Barry K.W."/>
            <person name="Haridas S."/>
            <person name="Chen C."/>
            <person name="Bauer D."/>
            <person name="Andreopoulos W."/>
            <person name="Pangilinan J."/>
            <person name="LaButti K."/>
            <person name="Riley R."/>
            <person name="Lipzen A."/>
            <person name="Clum A."/>
            <person name="Drula E."/>
            <person name="Henrissat B."/>
            <person name="Kohler A."/>
            <person name="Grigoriev I.V."/>
            <person name="Martin F.M."/>
            <person name="Hacquard S."/>
        </authorList>
    </citation>
    <scope>NUCLEOTIDE SEQUENCE</scope>
    <source>
        <strain evidence="7">MPI-CAGE-AT-0016</strain>
    </source>
</reference>
<dbReference type="GO" id="GO:0004725">
    <property type="term" value="F:protein tyrosine phosphatase activity"/>
    <property type="evidence" value="ECO:0007669"/>
    <property type="project" value="UniProtKB-EC"/>
</dbReference>
<comment type="similarity">
    <text evidence="1">Belongs to the protein-tyrosine phosphatase family. Non-receptor class dual specificity subfamily.</text>
</comment>
<keyword evidence="3" id="KW-0378">Hydrolase</keyword>
<feature type="compositionally biased region" description="Polar residues" evidence="5">
    <location>
        <begin position="213"/>
        <end position="229"/>
    </location>
</feature>
<feature type="region of interest" description="Disordered" evidence="5">
    <location>
        <begin position="207"/>
        <end position="232"/>
    </location>
</feature>
<dbReference type="GO" id="GO:0005634">
    <property type="term" value="C:nucleus"/>
    <property type="evidence" value="ECO:0007669"/>
    <property type="project" value="TreeGrafter"/>
</dbReference>
<evidence type="ECO:0000256" key="2">
    <source>
        <dbReference type="ARBA" id="ARBA00013064"/>
    </source>
</evidence>
<feature type="domain" description="Tyrosine-protein phosphatase" evidence="6">
    <location>
        <begin position="29"/>
        <end position="265"/>
    </location>
</feature>
<evidence type="ECO:0000256" key="1">
    <source>
        <dbReference type="ARBA" id="ARBA00008601"/>
    </source>
</evidence>
<dbReference type="AlphaFoldDB" id="A0A8K0TMT3"/>
<dbReference type="SMART" id="SM00195">
    <property type="entry name" value="DSPc"/>
    <property type="match status" value="1"/>
</dbReference>
<dbReference type="InterPro" id="IPR029021">
    <property type="entry name" value="Prot-tyrosine_phosphatase-like"/>
</dbReference>
<dbReference type="Proteomes" id="UP000813385">
    <property type="component" value="Unassembled WGS sequence"/>
</dbReference>
<evidence type="ECO:0000313" key="8">
    <source>
        <dbReference type="Proteomes" id="UP000813385"/>
    </source>
</evidence>
<sequence>MSTTCNGDHRDDLGSDVLDTLRNSCVSMALNRIEGDEALYVGGIWALKRPTALEELGITHILSVLRCTPSESLGHKYSHMVIDIDDVEDDDLLIHLPRAVRFIDDALRPSKAEMEENAELEFHEKAKKLRAAAAAESDVSPNLSSHLDPDAITPAPDLGNLSLSDSAGSQGPGAVYVHCAMGKSRSVSAVAAYLLFKHPSRFGRASHDAVRASSRQDVPSAGNPATSNKASRAAVQAAVAHIRRTREIAEPNDGFMRQLEMWWDMGCPPSQSELETHPIYQKWTYAREVEESLAVGAAPSRLRFEDEERAKTAPAATTSGTKELRCKKCRRALATSAFVLDHQPPEDRRTQGPCQHVFIEPLGWMRPTLETAELEGRLNCPNDKCGANLGRYSWKGFRCSCGGWVTPAFSLARSRVDEVAVHPGAAGPGTDAGRAALGIRMPAKVGSPGRL</sequence>
<dbReference type="EC" id="3.1.3.48" evidence="2"/>
<evidence type="ECO:0000256" key="5">
    <source>
        <dbReference type="SAM" id="MobiDB-lite"/>
    </source>
</evidence>